<dbReference type="GO" id="GO:0032259">
    <property type="term" value="P:methylation"/>
    <property type="evidence" value="ECO:0007669"/>
    <property type="project" value="UniProtKB-KW"/>
</dbReference>
<dbReference type="EMBL" id="RRZB01000049">
    <property type="protein sequence ID" value="MBE0464858.1"/>
    <property type="molecule type" value="Genomic_DNA"/>
</dbReference>
<dbReference type="Proteomes" id="UP001645038">
    <property type="component" value="Unassembled WGS sequence"/>
</dbReference>
<feature type="coiled-coil region" evidence="5">
    <location>
        <begin position="320"/>
        <end position="347"/>
    </location>
</feature>
<dbReference type="Pfam" id="PF20466">
    <property type="entry name" value="MmeI_TRD"/>
    <property type="match status" value="1"/>
</dbReference>
<evidence type="ECO:0000259" key="8">
    <source>
        <dbReference type="Pfam" id="PF20466"/>
    </source>
</evidence>
<dbReference type="Pfam" id="PF20464">
    <property type="entry name" value="MmeI_N"/>
    <property type="match status" value="1"/>
</dbReference>
<evidence type="ECO:0000259" key="7">
    <source>
        <dbReference type="Pfam" id="PF20465"/>
    </source>
</evidence>
<dbReference type="InterPro" id="IPR046818">
    <property type="entry name" value="MmeI_C"/>
</dbReference>
<evidence type="ECO:0000259" key="9">
    <source>
        <dbReference type="Pfam" id="PF20467"/>
    </source>
</evidence>
<dbReference type="InterPro" id="IPR029063">
    <property type="entry name" value="SAM-dependent_MTases_sf"/>
</dbReference>
<feature type="domain" description="MmeI-like C-terminal" evidence="9">
    <location>
        <begin position="820"/>
        <end position="897"/>
    </location>
</feature>
<evidence type="ECO:0000256" key="4">
    <source>
        <dbReference type="ARBA" id="ARBA00047942"/>
    </source>
</evidence>
<dbReference type="Gene3D" id="3.40.50.150">
    <property type="entry name" value="Vaccinia Virus protein VP39"/>
    <property type="match status" value="1"/>
</dbReference>
<dbReference type="RefSeq" id="WP_192539310.1">
    <property type="nucleotide sequence ID" value="NZ_RRZB01000049.1"/>
</dbReference>
<proteinExistence type="predicted"/>
<dbReference type="EC" id="2.1.1.72" evidence="1"/>
<dbReference type="GO" id="GO:0008168">
    <property type="term" value="F:methyltransferase activity"/>
    <property type="evidence" value="ECO:0007669"/>
    <property type="project" value="UniProtKB-KW"/>
</dbReference>
<dbReference type="PANTHER" id="PTHR33841:SF1">
    <property type="entry name" value="DNA METHYLTRANSFERASE A"/>
    <property type="match status" value="1"/>
</dbReference>
<accession>A0ABR9G1S3</accession>
<feature type="domain" description="MmeI-like N-terminal" evidence="6">
    <location>
        <begin position="15"/>
        <end position="162"/>
    </location>
</feature>
<comment type="catalytic activity">
    <reaction evidence="4">
        <text>a 2'-deoxyadenosine in DNA + S-adenosyl-L-methionine = an N(6)-methyl-2'-deoxyadenosine in DNA + S-adenosyl-L-homocysteine + H(+)</text>
        <dbReference type="Rhea" id="RHEA:15197"/>
        <dbReference type="Rhea" id="RHEA-COMP:12418"/>
        <dbReference type="Rhea" id="RHEA-COMP:12419"/>
        <dbReference type="ChEBI" id="CHEBI:15378"/>
        <dbReference type="ChEBI" id="CHEBI:57856"/>
        <dbReference type="ChEBI" id="CHEBI:59789"/>
        <dbReference type="ChEBI" id="CHEBI:90615"/>
        <dbReference type="ChEBI" id="CHEBI:90616"/>
        <dbReference type="EC" id="2.1.1.72"/>
    </reaction>
</comment>
<feature type="domain" description="MmeI-like DNA-methyltransferase" evidence="10">
    <location>
        <begin position="327"/>
        <end position="584"/>
    </location>
</feature>
<dbReference type="InterPro" id="IPR046817">
    <property type="entry name" value="MmeI_N"/>
</dbReference>
<keyword evidence="2 11" id="KW-0489">Methyltransferase</keyword>
<feature type="domain" description="MmeI-like helicase spacer" evidence="7">
    <location>
        <begin position="173"/>
        <end position="252"/>
    </location>
</feature>
<dbReference type="InterPro" id="IPR046820">
    <property type="entry name" value="MmeI_TRD"/>
</dbReference>
<dbReference type="Pfam" id="PF20467">
    <property type="entry name" value="MmeI_C"/>
    <property type="match status" value="1"/>
</dbReference>
<dbReference type="Pfam" id="PF20465">
    <property type="entry name" value="MmeI_hel"/>
    <property type="match status" value="1"/>
</dbReference>
<feature type="domain" description="MmeI-like target recognition" evidence="8">
    <location>
        <begin position="615"/>
        <end position="818"/>
    </location>
</feature>
<gene>
    <name evidence="11" type="ORF">EI547_15565</name>
</gene>
<keyword evidence="3" id="KW-0808">Transferase</keyword>
<evidence type="ECO:0000256" key="5">
    <source>
        <dbReference type="SAM" id="Coils"/>
    </source>
</evidence>
<evidence type="ECO:0000256" key="3">
    <source>
        <dbReference type="ARBA" id="ARBA00022679"/>
    </source>
</evidence>
<dbReference type="PANTHER" id="PTHR33841">
    <property type="entry name" value="DNA METHYLTRANSFERASE YEEA-RELATED"/>
    <property type="match status" value="1"/>
</dbReference>
<keyword evidence="5" id="KW-0175">Coiled coil</keyword>
<protein>
    <recommendedName>
        <fullName evidence="1">site-specific DNA-methyltransferase (adenine-specific)</fullName>
        <ecNumber evidence="1">2.1.1.72</ecNumber>
    </recommendedName>
</protein>
<dbReference type="InterPro" id="IPR046819">
    <property type="entry name" value="MmeI_hel"/>
</dbReference>
<dbReference type="InterPro" id="IPR050953">
    <property type="entry name" value="N4_N6_ade-DNA_methylase"/>
</dbReference>
<comment type="caution">
    <text evidence="11">The sequence shown here is derived from an EMBL/GenBank/DDBJ whole genome shotgun (WGS) entry which is preliminary data.</text>
</comment>
<reference evidence="11 12" key="1">
    <citation type="submission" date="2020-07" db="EMBL/GenBank/DDBJ databases">
        <title>Halophilic bacteria isolated from french cheeses.</title>
        <authorList>
            <person name="Kothe C.I."/>
            <person name="Farah-Kraiem B."/>
            <person name="Renault P."/>
            <person name="Dridi B."/>
        </authorList>
    </citation>
    <scope>NUCLEOTIDE SEQUENCE [LARGE SCALE GENOMIC DNA]</scope>
    <source>
        <strain evidence="11 12">FME20</strain>
    </source>
</reference>
<evidence type="ECO:0000313" key="12">
    <source>
        <dbReference type="Proteomes" id="UP001645038"/>
    </source>
</evidence>
<evidence type="ECO:0000256" key="1">
    <source>
        <dbReference type="ARBA" id="ARBA00011900"/>
    </source>
</evidence>
<organism evidence="11 12">
    <name type="scientific">Halomonas colorata</name>
    <dbReference type="NCBI Taxonomy" id="2742615"/>
    <lineage>
        <taxon>Bacteria</taxon>
        <taxon>Pseudomonadati</taxon>
        <taxon>Pseudomonadota</taxon>
        <taxon>Gammaproteobacteria</taxon>
        <taxon>Oceanospirillales</taxon>
        <taxon>Halomonadaceae</taxon>
        <taxon>Halomonas</taxon>
    </lineage>
</organism>
<evidence type="ECO:0000256" key="2">
    <source>
        <dbReference type="ARBA" id="ARBA00022603"/>
    </source>
</evidence>
<sequence length="914" mass="103576">MAISQARIIESMEQACSNVNPDEFIFSFLDAYGFPKSTITRLRKRDDSRNVASGNDVGLKKKLYFRSAPEGADLNAEADSLKASEVVSRNDIRFVIVTDFKSLVALDLKAEERLEATMEELDKQYAFFLPLAGYEKAVMYSEHPADVKASEKMGRLFDLIRERNDLSKSEDIHALNVFLTRLLFCFYAEDTGIFAQGQMTSAIQSTTQEDGSDVDQFFSDLFTVLNLDDKAPERASMAAHFQEFPYVNGGLFEADEPIPEFGRKARRLLIDCGSMDWSEINPDIFGSMFQAVIDEEQRGSLGQHYTSVSNIMKVIQPLFLDKLYTELEKSRKNERKLKELLLRLQNLRIFDPACGSGNFLIIAYKELRKLEMEIIDALNAVSDQTEMYYSGIKLSQFHGIEIDDFAHEVAVLSLWLAEHQMNMAFKEKFGYADAALPLKDSGHIVCDNALRVDWSGICPPEDSKGEPYEVYICGNPPFLGSGGRSEAQNQDMANVFASFKSFGMLDFVACWYWKSAQYISGRNAEFALVSTNSICQGEQVAVLWKPILDKDLKIKFAYQTFSWKNHAKQNAAVHVVVIGVTNASDFNGAAIFKEQNNKSIHRVEVENINPYLVEGHDTVINSRSKSLSSVPEMVYGNKPVDGGNLLLSTAEKDQLIQSEPGVAKWIKRVLGAQEFIQSKERWCLWLVGAPLGEINDMPLVNKRIESVREMRAHSKKVATQKIADRPNLFGEIRHPENGTYILVPSVSSERRPYVPIGFFGADVITTNANLMIPNATPFEFGILTSEMHNDWMRTVAGRLKSDYRYSATLVYNTFPWPEASDRQRKKIEELAEEVLLVREDYPDKSLSKLYDPKEMPEPLREAHKALDRAVEKLYREKPFRDATERLEHLFARYEKLIAEEKAQKPAKKTVKGSN</sequence>
<evidence type="ECO:0000313" key="11">
    <source>
        <dbReference type="EMBL" id="MBE0464858.1"/>
    </source>
</evidence>
<evidence type="ECO:0000259" key="6">
    <source>
        <dbReference type="Pfam" id="PF20464"/>
    </source>
</evidence>
<keyword evidence="12" id="KW-1185">Reference proteome</keyword>
<dbReference type="SUPFAM" id="SSF53335">
    <property type="entry name" value="S-adenosyl-L-methionine-dependent methyltransferases"/>
    <property type="match status" value="1"/>
</dbReference>
<dbReference type="InterPro" id="IPR046816">
    <property type="entry name" value="MmeI_Mtase"/>
</dbReference>
<dbReference type="Pfam" id="PF20473">
    <property type="entry name" value="MmeI_Mtase"/>
    <property type="match status" value="1"/>
</dbReference>
<evidence type="ECO:0000259" key="10">
    <source>
        <dbReference type="Pfam" id="PF20473"/>
    </source>
</evidence>
<name>A0ABR9G1S3_9GAMM</name>